<dbReference type="GO" id="GO:0005524">
    <property type="term" value="F:ATP binding"/>
    <property type="evidence" value="ECO:0007669"/>
    <property type="project" value="UniProtKB-KW"/>
</dbReference>
<dbReference type="InterPro" id="IPR017871">
    <property type="entry name" value="ABC_transporter-like_CS"/>
</dbReference>
<dbReference type="RefSeq" id="WP_300961449.1">
    <property type="nucleotide sequence ID" value="NZ_JAUHJR010000005.1"/>
</dbReference>
<keyword evidence="4 6" id="KW-0067">ATP-binding</keyword>
<evidence type="ECO:0000256" key="1">
    <source>
        <dbReference type="ARBA" id="ARBA00005417"/>
    </source>
</evidence>
<dbReference type="InterPro" id="IPR050683">
    <property type="entry name" value="Bact_Polysacc_Export_ATP-bd"/>
</dbReference>
<reference evidence="6" key="1">
    <citation type="submission" date="2023-06" db="EMBL/GenBank/DDBJ databases">
        <title>Draft genome sequence of Nocardioides sp. SOB72.</title>
        <authorList>
            <person name="Zhang G."/>
        </authorList>
    </citation>
    <scope>NUCLEOTIDE SEQUENCE</scope>
    <source>
        <strain evidence="6">SOB72</strain>
    </source>
</reference>
<gene>
    <name evidence="6" type="ORF">QWY29_13025</name>
</gene>
<keyword evidence="3" id="KW-0547">Nucleotide-binding</keyword>
<sequence length="266" mass="29040">MTDPAAYGADTSIVVDHVSKDFTLRYHRTAKQMAVAMVKGRDISDTFSALDDVTFTVEQGESIGLMGLNGSGKSTLLKLINGVMKPDTGTVLTRGRIAGLIATGAGFHPQLTGRENVYLNAAILGMTEAETQRKFDSIVEFADIGRFLETPVGNYSSGMFARLGFAVAIHVDSDIFLADEVLAVGDRPFKRKCMEKMQEIRDSGRTLVYVSHAAGSVRKMCDRVIVLEKGRVGFDGPVDEGIRYVKYDEDNIKPEDQEDDELGSDV</sequence>
<evidence type="ECO:0000256" key="2">
    <source>
        <dbReference type="ARBA" id="ARBA00022448"/>
    </source>
</evidence>
<accession>A0ABT8EWD8</accession>
<keyword evidence="7" id="KW-1185">Reference proteome</keyword>
<evidence type="ECO:0000256" key="4">
    <source>
        <dbReference type="ARBA" id="ARBA00022840"/>
    </source>
</evidence>
<dbReference type="PROSITE" id="PS50893">
    <property type="entry name" value="ABC_TRANSPORTER_2"/>
    <property type="match status" value="1"/>
</dbReference>
<evidence type="ECO:0000313" key="6">
    <source>
        <dbReference type="EMBL" id="MDN4162281.1"/>
    </source>
</evidence>
<comment type="caution">
    <text evidence="6">The sequence shown here is derived from an EMBL/GenBank/DDBJ whole genome shotgun (WGS) entry which is preliminary data.</text>
</comment>
<evidence type="ECO:0000256" key="3">
    <source>
        <dbReference type="ARBA" id="ARBA00022741"/>
    </source>
</evidence>
<protein>
    <submittedName>
        <fullName evidence="6">ABC transporter ATP-binding protein</fullName>
    </submittedName>
</protein>
<dbReference type="EMBL" id="JAUHJR010000005">
    <property type="protein sequence ID" value="MDN4162281.1"/>
    <property type="molecule type" value="Genomic_DNA"/>
</dbReference>
<evidence type="ECO:0000313" key="7">
    <source>
        <dbReference type="Proteomes" id="UP001168537"/>
    </source>
</evidence>
<dbReference type="Pfam" id="PF00005">
    <property type="entry name" value="ABC_tran"/>
    <property type="match status" value="1"/>
</dbReference>
<dbReference type="CDD" id="cd03220">
    <property type="entry name" value="ABC_KpsT_Wzt"/>
    <property type="match status" value="1"/>
</dbReference>
<name>A0ABT8EWD8_9ACTN</name>
<organism evidence="6 7">
    <name type="scientific">Nocardioides abyssi</name>
    <dbReference type="NCBI Taxonomy" id="3058370"/>
    <lineage>
        <taxon>Bacteria</taxon>
        <taxon>Bacillati</taxon>
        <taxon>Actinomycetota</taxon>
        <taxon>Actinomycetes</taxon>
        <taxon>Propionibacteriales</taxon>
        <taxon>Nocardioidaceae</taxon>
        <taxon>Nocardioides</taxon>
    </lineage>
</organism>
<dbReference type="InterPro" id="IPR003593">
    <property type="entry name" value="AAA+_ATPase"/>
</dbReference>
<dbReference type="PANTHER" id="PTHR46743:SF2">
    <property type="entry name" value="TEICHOIC ACIDS EXPORT ATP-BINDING PROTEIN TAGH"/>
    <property type="match status" value="1"/>
</dbReference>
<dbReference type="PANTHER" id="PTHR46743">
    <property type="entry name" value="TEICHOIC ACIDS EXPORT ATP-BINDING PROTEIN TAGH"/>
    <property type="match status" value="1"/>
</dbReference>
<dbReference type="Gene3D" id="3.40.50.300">
    <property type="entry name" value="P-loop containing nucleotide triphosphate hydrolases"/>
    <property type="match status" value="1"/>
</dbReference>
<proteinExistence type="inferred from homology"/>
<dbReference type="PROSITE" id="PS00211">
    <property type="entry name" value="ABC_TRANSPORTER_1"/>
    <property type="match status" value="1"/>
</dbReference>
<dbReference type="SUPFAM" id="SSF52540">
    <property type="entry name" value="P-loop containing nucleoside triphosphate hydrolases"/>
    <property type="match status" value="1"/>
</dbReference>
<keyword evidence="2" id="KW-0813">Transport</keyword>
<dbReference type="InterPro" id="IPR027417">
    <property type="entry name" value="P-loop_NTPase"/>
</dbReference>
<dbReference type="Proteomes" id="UP001168537">
    <property type="component" value="Unassembled WGS sequence"/>
</dbReference>
<evidence type="ECO:0000259" key="5">
    <source>
        <dbReference type="PROSITE" id="PS50893"/>
    </source>
</evidence>
<dbReference type="InterPro" id="IPR015860">
    <property type="entry name" value="ABC_transpr_TagH-like"/>
</dbReference>
<feature type="domain" description="ABC transporter" evidence="5">
    <location>
        <begin position="24"/>
        <end position="254"/>
    </location>
</feature>
<comment type="similarity">
    <text evidence="1">Belongs to the ABC transporter superfamily.</text>
</comment>
<dbReference type="InterPro" id="IPR003439">
    <property type="entry name" value="ABC_transporter-like_ATP-bd"/>
</dbReference>
<dbReference type="SMART" id="SM00382">
    <property type="entry name" value="AAA"/>
    <property type="match status" value="1"/>
</dbReference>